<dbReference type="Proteomes" id="UP000834611">
    <property type="component" value="Unassembled WGS sequence"/>
</dbReference>
<evidence type="ECO:0000313" key="3">
    <source>
        <dbReference type="Proteomes" id="UP000834611"/>
    </source>
</evidence>
<dbReference type="EMBL" id="CAHPSF010000003">
    <property type="protein sequence ID" value="CAB5688875.1"/>
    <property type="molecule type" value="Genomic_DNA"/>
</dbReference>
<gene>
    <name evidence="2" type="ORF">GHA_01766</name>
</gene>
<feature type="region of interest" description="Disordered" evidence="1">
    <location>
        <begin position="32"/>
        <end position="59"/>
    </location>
</feature>
<evidence type="ECO:0000313" key="2">
    <source>
        <dbReference type="EMBL" id="CAB5688875.1"/>
    </source>
</evidence>
<proteinExistence type="predicted"/>
<dbReference type="RefSeq" id="WP_164455063.1">
    <property type="nucleotide sequence ID" value="NZ_AP022372.1"/>
</dbReference>
<protein>
    <submittedName>
        <fullName evidence="2">Uncharacterized protein</fullName>
    </submittedName>
</protein>
<sequence length="59" mass="6779">MATSSFSKDFVVKNHKDIDNFLENYNKPQKVSVPNRDYEASSKKGIQSLKRKLSSLQQC</sequence>
<evidence type="ECO:0000256" key="1">
    <source>
        <dbReference type="SAM" id="MobiDB-lite"/>
    </source>
</evidence>
<name>A0A9N8D378_PRORE</name>
<dbReference type="AlphaFoldDB" id="A0A9N8D378"/>
<comment type="caution">
    <text evidence="2">The sequence shown here is derived from an EMBL/GenBank/DDBJ whole genome shotgun (WGS) entry which is preliminary data.</text>
</comment>
<accession>A0A9N8D378</accession>
<reference evidence="2" key="1">
    <citation type="submission" date="2020-05" db="EMBL/GenBank/DDBJ databases">
        <authorList>
            <person name="Delgado-Blas J."/>
        </authorList>
    </citation>
    <scope>NUCLEOTIDE SEQUENCE</scope>
    <source>
        <strain evidence="2">BB1453</strain>
    </source>
</reference>
<organism evidence="2 3">
    <name type="scientific">Providencia rettgeri</name>
    <dbReference type="NCBI Taxonomy" id="587"/>
    <lineage>
        <taxon>Bacteria</taxon>
        <taxon>Pseudomonadati</taxon>
        <taxon>Pseudomonadota</taxon>
        <taxon>Gammaproteobacteria</taxon>
        <taxon>Enterobacterales</taxon>
        <taxon>Morganellaceae</taxon>
        <taxon>Providencia</taxon>
    </lineage>
</organism>